<dbReference type="Pfam" id="PF13401">
    <property type="entry name" value="AAA_22"/>
    <property type="match status" value="1"/>
</dbReference>
<dbReference type="EMBL" id="JBHSXX010000001">
    <property type="protein sequence ID" value="MFC6866225.1"/>
    <property type="molecule type" value="Genomic_DNA"/>
</dbReference>
<organism evidence="3 4">
    <name type="scientific">Haloechinothrix salitolerans</name>
    <dbReference type="NCBI Taxonomy" id="926830"/>
    <lineage>
        <taxon>Bacteria</taxon>
        <taxon>Bacillati</taxon>
        <taxon>Actinomycetota</taxon>
        <taxon>Actinomycetes</taxon>
        <taxon>Pseudonocardiales</taxon>
        <taxon>Pseudonocardiaceae</taxon>
        <taxon>Haloechinothrix</taxon>
    </lineage>
</organism>
<dbReference type="InterPro" id="IPR011990">
    <property type="entry name" value="TPR-like_helical_dom_sf"/>
</dbReference>
<dbReference type="PROSITE" id="PS50043">
    <property type="entry name" value="HTH_LUXR_2"/>
    <property type="match status" value="1"/>
</dbReference>
<evidence type="ECO:0000313" key="3">
    <source>
        <dbReference type="EMBL" id="MFC6866225.1"/>
    </source>
</evidence>
<feature type="region of interest" description="Disordered" evidence="1">
    <location>
        <begin position="703"/>
        <end position="722"/>
    </location>
</feature>
<dbReference type="Gene3D" id="1.10.10.10">
    <property type="entry name" value="Winged helix-like DNA-binding domain superfamily/Winged helix DNA-binding domain"/>
    <property type="match status" value="1"/>
</dbReference>
<dbReference type="Gene3D" id="3.40.50.300">
    <property type="entry name" value="P-loop containing nucleotide triphosphate hydrolases"/>
    <property type="match status" value="1"/>
</dbReference>
<dbReference type="SUPFAM" id="SSF48452">
    <property type="entry name" value="TPR-like"/>
    <property type="match status" value="1"/>
</dbReference>
<dbReference type="RefSeq" id="WP_345407409.1">
    <property type="nucleotide sequence ID" value="NZ_BAABLA010000123.1"/>
</dbReference>
<keyword evidence="4" id="KW-1185">Reference proteome</keyword>
<proteinExistence type="predicted"/>
<comment type="caution">
    <text evidence="3">The sequence shown here is derived from an EMBL/GenBank/DDBJ whole genome shotgun (WGS) entry which is preliminary data.</text>
</comment>
<evidence type="ECO:0000259" key="2">
    <source>
        <dbReference type="PROSITE" id="PS50043"/>
    </source>
</evidence>
<dbReference type="Pfam" id="PF00196">
    <property type="entry name" value="GerE"/>
    <property type="match status" value="1"/>
</dbReference>
<dbReference type="InterPro" id="IPR016032">
    <property type="entry name" value="Sig_transdc_resp-reg_C-effctor"/>
</dbReference>
<feature type="domain" description="HTH luxR-type" evidence="2">
    <location>
        <begin position="714"/>
        <end position="779"/>
    </location>
</feature>
<name>A0ABW2BUL6_9PSEU</name>
<dbReference type="PANTHER" id="PTHR47691:SF3">
    <property type="entry name" value="HTH-TYPE TRANSCRIPTIONAL REGULATOR RV0890C-RELATED"/>
    <property type="match status" value="1"/>
</dbReference>
<dbReference type="SUPFAM" id="SSF52540">
    <property type="entry name" value="P-loop containing nucleoside triphosphate hydrolases"/>
    <property type="match status" value="1"/>
</dbReference>
<feature type="compositionally biased region" description="Basic and acidic residues" evidence="1">
    <location>
        <begin position="703"/>
        <end position="714"/>
    </location>
</feature>
<dbReference type="Gene3D" id="1.25.40.10">
    <property type="entry name" value="Tetratricopeptide repeat domain"/>
    <property type="match status" value="1"/>
</dbReference>
<gene>
    <name evidence="3" type="ORF">ACFQGD_03620</name>
</gene>
<dbReference type="InterPro" id="IPR049945">
    <property type="entry name" value="AAA_22"/>
</dbReference>
<dbReference type="PANTHER" id="PTHR47691">
    <property type="entry name" value="REGULATOR-RELATED"/>
    <property type="match status" value="1"/>
</dbReference>
<dbReference type="PRINTS" id="PR00364">
    <property type="entry name" value="DISEASERSIST"/>
</dbReference>
<protein>
    <submittedName>
        <fullName evidence="3">LuxR C-terminal-related transcriptional regulator</fullName>
    </submittedName>
</protein>
<dbReference type="PRINTS" id="PR00038">
    <property type="entry name" value="HTHLUXR"/>
</dbReference>
<dbReference type="SUPFAM" id="SSF46894">
    <property type="entry name" value="C-terminal effector domain of the bipartite response regulators"/>
    <property type="match status" value="1"/>
</dbReference>
<dbReference type="Proteomes" id="UP001596337">
    <property type="component" value="Unassembled WGS sequence"/>
</dbReference>
<accession>A0ABW2BUL6</accession>
<evidence type="ECO:0000256" key="1">
    <source>
        <dbReference type="SAM" id="MobiDB-lite"/>
    </source>
</evidence>
<reference evidence="4" key="1">
    <citation type="journal article" date="2019" name="Int. J. Syst. Evol. Microbiol.">
        <title>The Global Catalogue of Microorganisms (GCM) 10K type strain sequencing project: providing services to taxonomists for standard genome sequencing and annotation.</title>
        <authorList>
            <consortium name="The Broad Institute Genomics Platform"/>
            <consortium name="The Broad Institute Genome Sequencing Center for Infectious Disease"/>
            <person name="Wu L."/>
            <person name="Ma J."/>
        </authorList>
    </citation>
    <scope>NUCLEOTIDE SEQUENCE [LARGE SCALE GENOMIC DNA]</scope>
    <source>
        <strain evidence="4">KCTC 32255</strain>
    </source>
</reference>
<dbReference type="InterPro" id="IPR036388">
    <property type="entry name" value="WH-like_DNA-bd_sf"/>
</dbReference>
<dbReference type="InterPro" id="IPR027417">
    <property type="entry name" value="P-loop_NTPase"/>
</dbReference>
<dbReference type="CDD" id="cd06170">
    <property type="entry name" value="LuxR_C_like"/>
    <property type="match status" value="1"/>
</dbReference>
<evidence type="ECO:0000313" key="4">
    <source>
        <dbReference type="Proteomes" id="UP001596337"/>
    </source>
</evidence>
<sequence>MVEPASMRDAATNLPAELTNFVGRRAERNDVKRSLSESRLVTLTGFGGVGKTRLALRVAAELRRAFTDGVRFVSLGELNDPAWLPDTIATALGMQGRSTRTAPASLVEYLRRRELLLVLDNSEHLVEAVAVLVDTLLRTCPGLRVLTTSREPLRLRGESVHTVAPLTVPSHGEERTTPLRQYEAISLFVDRAAAVVPDFTLTEDNRAAVAAICRKLEGIPLALELAAVRLRAMSPHELAEHLTDRWELLTRGSRDAPDRQRTMAACIEWSFELCSEAERDVWAYVSVFTGDFELDAAQGVCPSGDDSGDDDACAQLPDVLLALVDKSILAAEVQGGRTRFHMLPAIRQRGISRLRERGMLTQLRRRHRDFYVELSRRTQREWVSPRQIDLIVRLRREQGNMRTALEFCHQEPGEAEPGLRMGANLLEFGLAEGLFRPGRVWFGRLLAQAPEPTATRALALRTACWWATMQGDMEPARELLAEGTALATELGEPVTTLFEQTAGFVAMFSDDPARAVELFESALTGFRSSGDISQTTHTLVLLALVHTFTGDLDRALACHKECLGISEPAGESWYRSYSLWIAGLATWAAGDETSAIELARESLRLKRAMAEKLGIGLGLETLAWIAAPHDPRRATILLGAAQNQWEAIETSTAALPGLFSYHQRCIDVLRADLDAARFDELWREGAALDQAAAIDYALDERPPSRRRDIGRKTESATGDNLTRRETQIAELVAKGLTNKDIASTLVISKRTAETHVEHILTKLGFTSRIEIVRWMSDRPESADTESG</sequence>
<dbReference type="SMART" id="SM00421">
    <property type="entry name" value="HTH_LUXR"/>
    <property type="match status" value="1"/>
</dbReference>
<dbReference type="InterPro" id="IPR000792">
    <property type="entry name" value="Tscrpt_reg_LuxR_C"/>
</dbReference>